<evidence type="ECO:0000313" key="1">
    <source>
        <dbReference type="EMBL" id="QAV19284.1"/>
    </source>
</evidence>
<protein>
    <recommendedName>
        <fullName evidence="3">DUF3221 domain-containing protein</fullName>
    </recommendedName>
</protein>
<dbReference type="KEGG" id="pchi:PC41400_17030"/>
<accession>A0A410WY07</accession>
<dbReference type="PROSITE" id="PS51257">
    <property type="entry name" value="PROKAR_LIPOPROTEIN"/>
    <property type="match status" value="1"/>
</dbReference>
<dbReference type="AlphaFoldDB" id="A0A410WY07"/>
<evidence type="ECO:0008006" key="3">
    <source>
        <dbReference type="Google" id="ProtNLM"/>
    </source>
</evidence>
<sequence>MRVISILIIACIIIGGCSKEESVKTKVDESIVGYVVKKEADRFLIVSSVADSNNEYSATWVLSSEEVKIGQLVEVFIEGGEIKASDPGQATSKKIILREIKVGESSNQEASKVLENVLLQHTELEVPVVKELAYSKDSKEWSVTLFDKKDANKIEISIKLKD</sequence>
<organism evidence="1 2">
    <name type="scientific">Paenibacillus chitinolyticus</name>
    <dbReference type="NCBI Taxonomy" id="79263"/>
    <lineage>
        <taxon>Bacteria</taxon>
        <taxon>Bacillati</taxon>
        <taxon>Bacillota</taxon>
        <taxon>Bacilli</taxon>
        <taxon>Bacillales</taxon>
        <taxon>Paenibacillaceae</taxon>
        <taxon>Paenibacillus</taxon>
    </lineage>
</organism>
<dbReference type="Pfam" id="PF11518">
    <property type="entry name" value="DUF3221"/>
    <property type="match status" value="1"/>
</dbReference>
<gene>
    <name evidence="1" type="ORF">PC41400_17030</name>
</gene>
<proteinExistence type="predicted"/>
<dbReference type="Proteomes" id="UP000288943">
    <property type="component" value="Chromosome"/>
</dbReference>
<name>A0A410WY07_9BACL</name>
<dbReference type="EMBL" id="CP026520">
    <property type="protein sequence ID" value="QAV19284.1"/>
    <property type="molecule type" value="Genomic_DNA"/>
</dbReference>
<evidence type="ECO:0000313" key="2">
    <source>
        <dbReference type="Proteomes" id="UP000288943"/>
    </source>
</evidence>
<dbReference type="InterPro" id="IPR021598">
    <property type="entry name" value="DUF3221"/>
</dbReference>
<reference evidence="1 2" key="1">
    <citation type="submission" date="2018-01" db="EMBL/GenBank/DDBJ databases">
        <title>The whole genome sequencing and assembly of Paenibacillus chitinolyticus KCCM 41400 strain.</title>
        <authorList>
            <person name="Kim J.-Y."/>
            <person name="Park M.-K."/>
            <person name="Lee Y.-J."/>
            <person name="Yi H."/>
            <person name="Bahn Y.-S."/>
            <person name="Kim J.F."/>
            <person name="Lee D.-W."/>
        </authorList>
    </citation>
    <scope>NUCLEOTIDE SEQUENCE [LARGE SCALE GENOMIC DNA]</scope>
    <source>
        <strain evidence="1 2">KCCM 41400</strain>
    </source>
</reference>